<comment type="caution">
    <text evidence="3">The sequence shown here is derived from an EMBL/GenBank/DDBJ whole genome shotgun (WGS) entry which is preliminary data.</text>
</comment>
<dbReference type="RefSeq" id="WP_227229458.1">
    <property type="nucleotide sequence ID" value="NZ_JAJCVJ010000002.1"/>
</dbReference>
<accession>A0ABD5RB47</accession>
<protein>
    <recommendedName>
        <fullName evidence="5">Helix-turn-helix domain-containing protein</fullName>
    </recommendedName>
</protein>
<dbReference type="InterPro" id="IPR055771">
    <property type="entry name" value="DUF7347"/>
</dbReference>
<proteinExistence type="predicted"/>
<evidence type="ECO:0000259" key="1">
    <source>
        <dbReference type="Pfam" id="PF24038"/>
    </source>
</evidence>
<name>A0ABD5RB47_9EURY</name>
<feature type="domain" description="DUF7347" evidence="1">
    <location>
        <begin position="22"/>
        <end position="103"/>
    </location>
</feature>
<gene>
    <name evidence="3" type="ORF">ACFPJ5_09580</name>
</gene>
<dbReference type="AlphaFoldDB" id="A0ABD5RB47"/>
<dbReference type="Pfam" id="PF24038">
    <property type="entry name" value="DUF7347"/>
    <property type="match status" value="1"/>
</dbReference>
<dbReference type="EMBL" id="JBHSKX010000002">
    <property type="protein sequence ID" value="MFC5367193.1"/>
    <property type="molecule type" value="Genomic_DNA"/>
</dbReference>
<evidence type="ECO:0000313" key="3">
    <source>
        <dbReference type="EMBL" id="MFC5367193.1"/>
    </source>
</evidence>
<keyword evidence="4" id="KW-1185">Reference proteome</keyword>
<evidence type="ECO:0000259" key="2">
    <source>
        <dbReference type="Pfam" id="PF24042"/>
    </source>
</evidence>
<dbReference type="Proteomes" id="UP001596201">
    <property type="component" value="Unassembled WGS sequence"/>
</dbReference>
<organism evidence="3 4">
    <name type="scientific">Salinirubrum litoreum</name>
    <dbReference type="NCBI Taxonomy" id="1126234"/>
    <lineage>
        <taxon>Archaea</taxon>
        <taxon>Methanobacteriati</taxon>
        <taxon>Methanobacteriota</taxon>
        <taxon>Stenosarchaea group</taxon>
        <taxon>Halobacteria</taxon>
        <taxon>Halobacteriales</taxon>
        <taxon>Haloferacaceae</taxon>
        <taxon>Salinirubrum</taxon>
    </lineage>
</organism>
<evidence type="ECO:0008006" key="5">
    <source>
        <dbReference type="Google" id="ProtNLM"/>
    </source>
</evidence>
<evidence type="ECO:0000313" key="4">
    <source>
        <dbReference type="Proteomes" id="UP001596201"/>
    </source>
</evidence>
<feature type="domain" description="DUF7351" evidence="2">
    <location>
        <begin position="121"/>
        <end position="301"/>
    </location>
</feature>
<dbReference type="InterPro" id="IPR055775">
    <property type="entry name" value="DUF7351"/>
</dbReference>
<sequence>MADEERPQILDDIGDFESISMEDAISILGEQTRMKIIVELGKAWDERNHQQQKLRFSELMEAVGVTDSGQFNYHLDKLIGTFVGKSEDGYWLPNPGMRLYRLIVSGTVTERGVREDIDVDDCPSCGGTVWATYRDDNALAFTCKDCATGYAVIPISPRGFTDRTDEEALQAAFRTFYCELRLARQGICPACDGHVEAKLVDDLNERLEALSASGVISSLKCRMCNNYYYSDLSSIALTTDEVRRFLIDGGLEPPLVREWHDVTVAADESVTVVQTDPLRVEITFAVDGETIDATFDSDHRVVSSTRSDE</sequence>
<reference evidence="3 4" key="1">
    <citation type="journal article" date="2019" name="Int. J. Syst. Evol. Microbiol.">
        <title>The Global Catalogue of Microorganisms (GCM) 10K type strain sequencing project: providing services to taxonomists for standard genome sequencing and annotation.</title>
        <authorList>
            <consortium name="The Broad Institute Genomics Platform"/>
            <consortium name="The Broad Institute Genome Sequencing Center for Infectious Disease"/>
            <person name="Wu L."/>
            <person name="Ma J."/>
        </authorList>
    </citation>
    <scope>NUCLEOTIDE SEQUENCE [LARGE SCALE GENOMIC DNA]</scope>
    <source>
        <strain evidence="3 4">CGMCC 1.12237</strain>
    </source>
</reference>
<dbReference type="Pfam" id="PF24042">
    <property type="entry name" value="DUF7351"/>
    <property type="match status" value="1"/>
</dbReference>